<dbReference type="Proteomes" id="UP000193136">
    <property type="component" value="Unassembled WGS sequence"/>
</dbReference>
<comment type="caution">
    <text evidence="2">The sequence shown here is derived from an EMBL/GenBank/DDBJ whole genome shotgun (WGS) entry which is preliminary data.</text>
</comment>
<dbReference type="EMBL" id="NAAD01000015">
    <property type="protein sequence ID" value="ORJ58564.1"/>
    <property type="molecule type" value="Genomic_DNA"/>
</dbReference>
<evidence type="ECO:0000313" key="3">
    <source>
        <dbReference type="Proteomes" id="UP000193136"/>
    </source>
</evidence>
<organism evidence="2 3">
    <name type="scientific">Geothermobacter hydrogeniphilus</name>
    <dbReference type="NCBI Taxonomy" id="1969733"/>
    <lineage>
        <taxon>Bacteria</taxon>
        <taxon>Pseudomonadati</taxon>
        <taxon>Thermodesulfobacteriota</taxon>
        <taxon>Desulfuromonadia</taxon>
        <taxon>Desulfuromonadales</taxon>
        <taxon>Geothermobacteraceae</taxon>
        <taxon>Geothermobacter</taxon>
    </lineage>
</organism>
<dbReference type="OrthoDB" id="5406094at2"/>
<proteinExistence type="predicted"/>
<gene>
    <name evidence="2" type="ORF">B5V00_11995</name>
</gene>
<evidence type="ECO:0000313" key="2">
    <source>
        <dbReference type="EMBL" id="ORJ58564.1"/>
    </source>
</evidence>
<feature type="region of interest" description="Disordered" evidence="1">
    <location>
        <begin position="45"/>
        <end position="68"/>
    </location>
</feature>
<keyword evidence="3" id="KW-1185">Reference proteome</keyword>
<evidence type="ECO:0000256" key="1">
    <source>
        <dbReference type="SAM" id="MobiDB-lite"/>
    </source>
</evidence>
<name>A0A1X0Y0E3_9BACT</name>
<sequence length="68" mass="8033">MAEEKNKLSTNDAAPPAETERYPELAELQREIDRRIRDNQKFLDHFLDEDFPDDENDTPAEEEPFPEL</sequence>
<dbReference type="RefSeq" id="WP_085011045.1">
    <property type="nucleotide sequence ID" value="NZ_NAAD01000015.1"/>
</dbReference>
<dbReference type="AlphaFoldDB" id="A0A1X0Y0E3"/>
<feature type="compositionally biased region" description="Acidic residues" evidence="1">
    <location>
        <begin position="49"/>
        <end position="68"/>
    </location>
</feature>
<protein>
    <submittedName>
        <fullName evidence="2">Uncharacterized protein</fullName>
    </submittedName>
</protein>
<accession>A0A1X0Y0E3</accession>
<feature type="region of interest" description="Disordered" evidence="1">
    <location>
        <begin position="1"/>
        <end position="23"/>
    </location>
</feature>
<reference evidence="2 3" key="1">
    <citation type="submission" date="2017-03" db="EMBL/GenBank/DDBJ databases">
        <title>Genome sequence of Geothermobacter sp. EPR-M, Deep-Sea Iron Reducer.</title>
        <authorList>
            <person name="Tully B."/>
            <person name="Savalia P."/>
            <person name="Abuyen K."/>
            <person name="Baughan C."/>
            <person name="Romero E."/>
            <person name="Ronkowski C."/>
            <person name="Torres B."/>
            <person name="Tremblay J."/>
            <person name="Trujillo A."/>
            <person name="Tyler M."/>
            <person name="Perez-Rodriguez I."/>
            <person name="Amend J."/>
        </authorList>
    </citation>
    <scope>NUCLEOTIDE SEQUENCE [LARGE SCALE GENOMIC DNA]</scope>
    <source>
        <strain evidence="2 3">EPR-M</strain>
    </source>
</reference>
<dbReference type="STRING" id="1969733.B5V00_11995"/>